<evidence type="ECO:0000313" key="1">
    <source>
        <dbReference type="EMBL" id="ALU12797.1"/>
    </source>
</evidence>
<dbReference type="PANTHER" id="PTHR12150:SF13">
    <property type="entry name" value="METHYLTRANSFERASE C9ORF114-RELATED"/>
    <property type="match status" value="1"/>
</dbReference>
<gene>
    <name evidence="1" type="ORF">EYM_07640</name>
</gene>
<dbReference type="InterPro" id="IPR012340">
    <property type="entry name" value="NA-bd_OB-fold"/>
</dbReference>
<dbReference type="InterPro" id="IPR003750">
    <property type="entry name" value="Put_MeTrfase-C9orf114-like"/>
</dbReference>
<name>A0A0U2MBT5_9CREN</name>
<dbReference type="STRING" id="940295.EYM_07640"/>
<dbReference type="GeneID" id="30680900"/>
<proteinExistence type="predicted"/>
<dbReference type="AlphaFoldDB" id="A0A0U2MBT5"/>
<keyword evidence="2" id="KW-1185">Reference proteome</keyword>
<dbReference type="SUPFAM" id="SSF75217">
    <property type="entry name" value="alpha/beta knot"/>
    <property type="match status" value="1"/>
</dbReference>
<dbReference type="CDD" id="cd18086">
    <property type="entry name" value="HsC9orf114-like"/>
    <property type="match status" value="1"/>
</dbReference>
<dbReference type="Proteomes" id="UP000060778">
    <property type="component" value="Chromosome"/>
</dbReference>
<dbReference type="Gene3D" id="3.40.1280.10">
    <property type="match status" value="1"/>
</dbReference>
<reference evidence="1 2" key="1">
    <citation type="submission" date="2013-11" db="EMBL/GenBank/DDBJ databases">
        <title>Comparative genomics of Ignicoccus.</title>
        <authorList>
            <person name="Podar M."/>
        </authorList>
    </citation>
    <scope>NUCLEOTIDE SEQUENCE [LARGE SCALE GENOMIC DNA]</scope>
    <source>
        <strain evidence="1 2">DSM 13165</strain>
    </source>
</reference>
<dbReference type="RefSeq" id="WP_075050482.1">
    <property type="nucleotide sequence ID" value="NZ_CP006867.1"/>
</dbReference>
<evidence type="ECO:0008006" key="3">
    <source>
        <dbReference type="Google" id="ProtNLM"/>
    </source>
</evidence>
<organism evidence="1 2">
    <name type="scientific">Ignicoccus islandicus DSM 13165</name>
    <dbReference type="NCBI Taxonomy" id="940295"/>
    <lineage>
        <taxon>Archaea</taxon>
        <taxon>Thermoproteota</taxon>
        <taxon>Thermoprotei</taxon>
        <taxon>Desulfurococcales</taxon>
        <taxon>Desulfurococcaceae</taxon>
        <taxon>Ignicoccus</taxon>
    </lineage>
</organism>
<accession>A0A0U2MBT5</accession>
<dbReference type="PANTHER" id="PTHR12150">
    <property type="entry name" value="CLASS IV SAM-BINDING METHYLTRANSFERASE-RELATED"/>
    <property type="match status" value="1"/>
</dbReference>
<dbReference type="KEGG" id="iis:EYM_07640"/>
<dbReference type="InterPro" id="IPR029028">
    <property type="entry name" value="Alpha/beta_knot_MTases"/>
</dbReference>
<sequence length="275" mass="31180">MPRCPYRQLHISIPSDALSTYPSLREKTLVAGFIARAIAASRSERVAIYHTASDNGLDVLISILKYLAEPVYLRKKLFPLKPELKYVGILPPLNIPSLNEGFRDKESSALVKVGLIVDCRKGSRAIIDIGEEKEVVVQYDKCRKGNTVMVLIKENDELVVLPRKYGIWHGTYWGYKVTVYKDLNKLIDEYRKKKFKVIGTSRYGEWPGRLREIIRPDSKVIIIFGSPSEGLLEKVDGNVFDVLVNTFPCQGVKSIRLEEAIWSTLALYSSLEYGL</sequence>
<dbReference type="OrthoDB" id="4144at2157"/>
<dbReference type="Gene3D" id="2.40.50.140">
    <property type="entry name" value="Nucleic acid-binding proteins"/>
    <property type="match status" value="1"/>
</dbReference>
<dbReference type="Pfam" id="PF02598">
    <property type="entry name" value="Methyltrn_RNA_3"/>
    <property type="match status" value="1"/>
</dbReference>
<evidence type="ECO:0000313" key="2">
    <source>
        <dbReference type="Proteomes" id="UP000060778"/>
    </source>
</evidence>
<protein>
    <recommendedName>
        <fullName evidence="3">RNA methyltransferase</fullName>
    </recommendedName>
</protein>
<dbReference type="EMBL" id="CP006867">
    <property type="protein sequence ID" value="ALU12797.1"/>
    <property type="molecule type" value="Genomic_DNA"/>
</dbReference>
<dbReference type="InterPro" id="IPR029026">
    <property type="entry name" value="tRNA_m1G_MTases_N"/>
</dbReference>